<reference evidence="2" key="1">
    <citation type="submission" date="2018-05" db="EMBL/GenBank/DDBJ databases">
        <authorList>
            <person name="Lanie J.A."/>
            <person name="Ng W.-L."/>
            <person name="Kazmierczak K.M."/>
            <person name="Andrzejewski T.M."/>
            <person name="Davidsen T.M."/>
            <person name="Wayne K.J."/>
            <person name="Tettelin H."/>
            <person name="Glass J.I."/>
            <person name="Rusch D."/>
            <person name="Podicherti R."/>
            <person name="Tsui H.-C.T."/>
            <person name="Winkler M.E."/>
        </authorList>
    </citation>
    <scope>NUCLEOTIDE SEQUENCE</scope>
</reference>
<gene>
    <name evidence="2" type="ORF">METZ01_LOCUS111404</name>
</gene>
<dbReference type="NCBIfam" id="TIGR00176">
    <property type="entry name" value="mobB"/>
    <property type="match status" value="1"/>
</dbReference>
<dbReference type="CDD" id="cd03116">
    <property type="entry name" value="MobB"/>
    <property type="match status" value="1"/>
</dbReference>
<dbReference type="PANTHER" id="PTHR40072">
    <property type="entry name" value="MOLYBDOPTERIN-GUANINE DINUCLEOTIDE BIOSYNTHESIS ADAPTER PROTEIN-RELATED"/>
    <property type="match status" value="1"/>
</dbReference>
<dbReference type="EMBL" id="UINC01013572">
    <property type="protein sequence ID" value="SVA58550.1"/>
    <property type="molecule type" value="Genomic_DNA"/>
</dbReference>
<evidence type="ECO:0000259" key="1">
    <source>
        <dbReference type="Pfam" id="PF03205"/>
    </source>
</evidence>
<evidence type="ECO:0000313" key="2">
    <source>
        <dbReference type="EMBL" id="SVA58550.1"/>
    </source>
</evidence>
<organism evidence="2">
    <name type="scientific">marine metagenome</name>
    <dbReference type="NCBI Taxonomy" id="408172"/>
    <lineage>
        <taxon>unclassified sequences</taxon>
        <taxon>metagenomes</taxon>
        <taxon>ecological metagenomes</taxon>
    </lineage>
</organism>
<dbReference type="GO" id="GO:0005525">
    <property type="term" value="F:GTP binding"/>
    <property type="evidence" value="ECO:0007669"/>
    <property type="project" value="InterPro"/>
</dbReference>
<dbReference type="Pfam" id="PF03205">
    <property type="entry name" value="MobB"/>
    <property type="match status" value="1"/>
</dbReference>
<name>A0A381X1G9_9ZZZZ</name>
<dbReference type="AlphaFoldDB" id="A0A381X1G9"/>
<dbReference type="InterPro" id="IPR052539">
    <property type="entry name" value="MGD_biosynthesis_adapter"/>
</dbReference>
<dbReference type="SUPFAM" id="SSF52540">
    <property type="entry name" value="P-loop containing nucleoside triphosphate hydrolases"/>
    <property type="match status" value="1"/>
</dbReference>
<proteinExistence type="predicted"/>
<protein>
    <recommendedName>
        <fullName evidence="1">Molybdopterin-guanine dinucleotide biosynthesis protein B (MobB) domain-containing protein</fullName>
    </recommendedName>
</protein>
<sequence>MKICGIVGWKNSGKTFFARELISFFTHQKLNVASIKHAHHDFDIDKPNTDSFLHRQAGSQQVIISSSKRWAKISELNKSNEKTLYELIDELNMPDIIIVEGFKNEKHAKIEIIKDDSDPSTHLFPHLKNVIGIVADSKIETSIKQFKKNEIAIIADYILQRT</sequence>
<dbReference type="PANTHER" id="PTHR40072:SF1">
    <property type="entry name" value="MOLYBDOPTERIN-GUANINE DINUCLEOTIDE BIOSYNTHESIS ADAPTER PROTEIN"/>
    <property type="match status" value="1"/>
</dbReference>
<dbReference type="GO" id="GO:0006777">
    <property type="term" value="P:Mo-molybdopterin cofactor biosynthetic process"/>
    <property type="evidence" value="ECO:0007669"/>
    <property type="project" value="InterPro"/>
</dbReference>
<dbReference type="InterPro" id="IPR004435">
    <property type="entry name" value="MobB_dom"/>
</dbReference>
<feature type="domain" description="Molybdopterin-guanine dinucleotide biosynthesis protein B (MobB)" evidence="1">
    <location>
        <begin position="3"/>
        <end position="136"/>
    </location>
</feature>
<dbReference type="Gene3D" id="3.40.50.300">
    <property type="entry name" value="P-loop containing nucleotide triphosphate hydrolases"/>
    <property type="match status" value="1"/>
</dbReference>
<dbReference type="InterPro" id="IPR027417">
    <property type="entry name" value="P-loop_NTPase"/>
</dbReference>
<accession>A0A381X1G9</accession>